<evidence type="ECO:0000313" key="22">
    <source>
        <dbReference type="Proteomes" id="UP000075902"/>
    </source>
</evidence>
<evidence type="ECO:0000256" key="6">
    <source>
        <dbReference type="ARBA" id="ARBA00022722"/>
    </source>
</evidence>
<dbReference type="GO" id="GO:0007095">
    <property type="term" value="P:mitotic G2 DNA damage checkpoint signaling"/>
    <property type="evidence" value="ECO:0007669"/>
    <property type="project" value="TreeGrafter"/>
</dbReference>
<dbReference type="EnsemblMetazoa" id="AMEC017203-RA">
    <property type="protein sequence ID" value="AMEC017203-PA"/>
    <property type="gene ID" value="AMEC017203"/>
</dbReference>
<feature type="region of interest" description="Disordered" evidence="19">
    <location>
        <begin position="554"/>
        <end position="616"/>
    </location>
</feature>
<dbReference type="Gene3D" id="3.60.21.10">
    <property type="match status" value="1"/>
</dbReference>
<dbReference type="InterPro" id="IPR007281">
    <property type="entry name" value="Mre11_DNA-bd"/>
</dbReference>
<evidence type="ECO:0000256" key="17">
    <source>
        <dbReference type="PIRSR" id="PIRSR000882-1"/>
    </source>
</evidence>
<dbReference type="FunFam" id="3.30.110.110:FF:000004">
    <property type="entry name" value="Double-strand break repair protein"/>
    <property type="match status" value="1"/>
</dbReference>
<dbReference type="PANTHER" id="PTHR10139:SF1">
    <property type="entry name" value="DOUBLE-STRAND BREAK REPAIR PROTEIN MRE11"/>
    <property type="match status" value="1"/>
</dbReference>
<dbReference type="GO" id="GO:0008296">
    <property type="term" value="F:3'-5'-DNA exonuclease activity"/>
    <property type="evidence" value="ECO:0007669"/>
    <property type="project" value="InterPro"/>
</dbReference>
<evidence type="ECO:0000256" key="3">
    <source>
        <dbReference type="ARBA" id="ARBA00004286"/>
    </source>
</evidence>
<evidence type="ECO:0000313" key="21">
    <source>
        <dbReference type="EnsemblMetazoa" id="AMEC017203-PA"/>
    </source>
</evidence>
<keyword evidence="15 16" id="KW-0469">Meiosis</keyword>
<evidence type="ECO:0000259" key="20">
    <source>
        <dbReference type="SMART" id="SM01347"/>
    </source>
</evidence>
<organism evidence="21 22">
    <name type="scientific">Anopheles melas</name>
    <dbReference type="NCBI Taxonomy" id="34690"/>
    <lineage>
        <taxon>Eukaryota</taxon>
        <taxon>Metazoa</taxon>
        <taxon>Ecdysozoa</taxon>
        <taxon>Arthropoda</taxon>
        <taxon>Hexapoda</taxon>
        <taxon>Insecta</taxon>
        <taxon>Pterygota</taxon>
        <taxon>Neoptera</taxon>
        <taxon>Endopterygota</taxon>
        <taxon>Diptera</taxon>
        <taxon>Nematocera</taxon>
        <taxon>Culicoidea</taxon>
        <taxon>Culicidae</taxon>
        <taxon>Anophelinae</taxon>
        <taxon>Anopheles</taxon>
    </lineage>
</organism>
<keyword evidence="18" id="KW-0175">Coiled coil</keyword>
<sequence>MSESTTQSTDISPDDTIKILVASDIHLGYNEKDPIRGKHRWWRCSSAYRNIHVTYLFLPGDDSFIAFEEVLQHALENDVDAILLGGDLFHVANPSTNTLDRCFRLLKTYTLGDKPIRLEFLSDQNDNFLESLSHTVNYEDPNMNIAIPVFSIHGNHDDSGGAGRVSSMNLLSTNGYVNYFGKWTDLSKIDIRPILLRKGETKLALYGLSYMSDARLCRLLDDAKVFIEKPDEPGFFSIMVLHQNRAERGPKNYLPESSLPQFLDLIIWGHEHDCRIEPEENAAKKFYVSQPGSTVATSLSEGEAIPKCCGLLSIHKGLFRMDPIPLKSVRPFVFESIDLATVQEELALDEGDVQQRVQSFATERIEAMIERAKQQQTGYARQPKLPLIRLRLVLTEVEQQFNAIRLGFRYHGRVANPQDMVIFKKKPKAMVKDELGKMLDKAALQEAYRNQREQRAQRAEEIVDRYFREADVMNQLEVLFPRSMTELCRRMVDYQDDEAGEKIIKFYEDKALEFLRAQDNLSEEGICEALAGFPTADPEMHEKVLHMLDTRSKQQDAVDPLRRFRDLDDEAENNDRTTGKGTMDTTAAKPACGARGGGARGGRGSRGGTRGASKATVAVVTTTTGACASRSRSQTSISSLFASQTSNNGSIASVATRTSSRKPAATKARQMDFDSDDE</sequence>
<dbReference type="InterPro" id="IPR004843">
    <property type="entry name" value="Calcineurin-like_PHP"/>
</dbReference>
<feature type="compositionally biased region" description="Gly residues" evidence="19">
    <location>
        <begin position="594"/>
        <end position="610"/>
    </location>
</feature>
<dbReference type="Pfam" id="PF00149">
    <property type="entry name" value="Metallophos"/>
    <property type="match status" value="1"/>
</dbReference>
<dbReference type="Proteomes" id="UP000075902">
    <property type="component" value="Unassembled WGS sequence"/>
</dbReference>
<dbReference type="GO" id="GO:0031573">
    <property type="term" value="P:mitotic intra-S DNA damage checkpoint signaling"/>
    <property type="evidence" value="ECO:0007669"/>
    <property type="project" value="TreeGrafter"/>
</dbReference>
<dbReference type="VEuPathDB" id="VectorBase:AMEC017203"/>
<dbReference type="GO" id="GO:0006303">
    <property type="term" value="P:double-strand break repair via nonhomologous end joining"/>
    <property type="evidence" value="ECO:0007669"/>
    <property type="project" value="TreeGrafter"/>
</dbReference>
<evidence type="ECO:0000256" key="5">
    <source>
        <dbReference type="ARBA" id="ARBA00022454"/>
    </source>
</evidence>
<keyword evidence="6 16" id="KW-0540">Nuclease</keyword>
<dbReference type="STRING" id="34690.A0A182UB42"/>
<feature type="active site" description="Proton donor" evidence="17">
    <location>
        <position position="156"/>
    </location>
</feature>
<dbReference type="InterPro" id="IPR038487">
    <property type="entry name" value="Mre11_capping_dom"/>
</dbReference>
<feature type="compositionally biased region" description="Polar residues" evidence="19">
    <location>
        <begin position="645"/>
        <end position="658"/>
    </location>
</feature>
<name>A0A182UB42_9DIPT</name>
<feature type="compositionally biased region" description="Basic and acidic residues" evidence="19">
    <location>
        <begin position="554"/>
        <end position="566"/>
    </location>
</feature>
<evidence type="ECO:0000256" key="15">
    <source>
        <dbReference type="ARBA" id="ARBA00023254"/>
    </source>
</evidence>
<keyword evidence="7" id="KW-0479">Metal-binding</keyword>
<evidence type="ECO:0000256" key="9">
    <source>
        <dbReference type="ARBA" id="ARBA00022763"/>
    </source>
</evidence>
<dbReference type="GO" id="GO:0042138">
    <property type="term" value="P:meiotic DNA double-strand break formation"/>
    <property type="evidence" value="ECO:0007669"/>
    <property type="project" value="TreeGrafter"/>
</dbReference>
<dbReference type="SMART" id="SM01347">
    <property type="entry name" value="Mre11_DNA_bind"/>
    <property type="match status" value="1"/>
</dbReference>
<dbReference type="Pfam" id="PF04152">
    <property type="entry name" value="Mre11_DNA_bind"/>
    <property type="match status" value="1"/>
</dbReference>
<dbReference type="SUPFAM" id="SSF56300">
    <property type="entry name" value="Metallo-dependent phosphatases"/>
    <property type="match status" value="1"/>
</dbReference>
<comment type="subcellular location">
    <subcellularLocation>
        <location evidence="3">Chromosome</location>
    </subcellularLocation>
    <subcellularLocation>
        <location evidence="2 16">Nucleus</location>
    </subcellularLocation>
</comment>
<evidence type="ECO:0000256" key="19">
    <source>
        <dbReference type="SAM" id="MobiDB-lite"/>
    </source>
</evidence>
<dbReference type="Gene3D" id="3.30.110.110">
    <property type="entry name" value="Mre11, capping domain"/>
    <property type="match status" value="1"/>
</dbReference>
<evidence type="ECO:0000256" key="18">
    <source>
        <dbReference type="SAM" id="Coils"/>
    </source>
</evidence>
<evidence type="ECO:0000256" key="13">
    <source>
        <dbReference type="ARBA" id="ARBA00023211"/>
    </source>
</evidence>
<dbReference type="GO" id="GO:0035861">
    <property type="term" value="C:site of double-strand break"/>
    <property type="evidence" value="ECO:0007669"/>
    <property type="project" value="TreeGrafter"/>
</dbReference>
<dbReference type="GO" id="GO:0030145">
    <property type="term" value="F:manganese ion binding"/>
    <property type="evidence" value="ECO:0007669"/>
    <property type="project" value="UniProtKB-UniRule"/>
</dbReference>
<evidence type="ECO:0000256" key="12">
    <source>
        <dbReference type="ARBA" id="ARBA00023204"/>
    </source>
</evidence>
<keyword evidence="8 16" id="KW-0255">Endonuclease</keyword>
<dbReference type="PIRSF" id="PIRSF000882">
    <property type="entry name" value="DSB_repair_MRE11"/>
    <property type="match status" value="1"/>
</dbReference>
<dbReference type="PANTHER" id="PTHR10139">
    <property type="entry name" value="DOUBLE-STRAND BREAK REPAIR PROTEIN MRE11"/>
    <property type="match status" value="1"/>
</dbReference>
<dbReference type="InterPro" id="IPR003701">
    <property type="entry name" value="Mre11"/>
</dbReference>
<comment type="similarity">
    <text evidence="4 16">Belongs to the MRE11/RAD32 family.</text>
</comment>
<evidence type="ECO:0000256" key="4">
    <source>
        <dbReference type="ARBA" id="ARBA00009028"/>
    </source>
</evidence>
<evidence type="ECO:0000256" key="8">
    <source>
        <dbReference type="ARBA" id="ARBA00022759"/>
    </source>
</evidence>
<evidence type="ECO:0000256" key="2">
    <source>
        <dbReference type="ARBA" id="ARBA00004123"/>
    </source>
</evidence>
<dbReference type="GO" id="GO:0000014">
    <property type="term" value="F:single-stranded DNA endodeoxyribonuclease activity"/>
    <property type="evidence" value="ECO:0007669"/>
    <property type="project" value="TreeGrafter"/>
</dbReference>
<feature type="coiled-coil region" evidence="18">
    <location>
        <begin position="441"/>
        <end position="469"/>
    </location>
</feature>
<dbReference type="GO" id="GO:0030870">
    <property type="term" value="C:Mre11 complex"/>
    <property type="evidence" value="ECO:0007669"/>
    <property type="project" value="UniProtKB-UniRule"/>
</dbReference>
<comment type="cofactor">
    <cofactor evidence="1 16">
        <name>Mn(2+)</name>
        <dbReference type="ChEBI" id="CHEBI:29035"/>
    </cofactor>
</comment>
<keyword evidence="11 16" id="KW-0269">Exonuclease</keyword>
<keyword evidence="12 16" id="KW-0234">DNA repair</keyword>
<protein>
    <recommendedName>
        <fullName evidence="16">Double-strand break repair protein</fullName>
    </recommendedName>
</protein>
<dbReference type="GO" id="GO:0000723">
    <property type="term" value="P:telomere maintenance"/>
    <property type="evidence" value="ECO:0007669"/>
    <property type="project" value="TreeGrafter"/>
</dbReference>
<keyword evidence="10 16" id="KW-0378">Hydrolase</keyword>
<evidence type="ECO:0000256" key="11">
    <source>
        <dbReference type="ARBA" id="ARBA00022839"/>
    </source>
</evidence>
<evidence type="ECO:0000256" key="14">
    <source>
        <dbReference type="ARBA" id="ARBA00023242"/>
    </source>
</evidence>
<evidence type="ECO:0000256" key="7">
    <source>
        <dbReference type="ARBA" id="ARBA00022723"/>
    </source>
</evidence>
<reference evidence="22" key="1">
    <citation type="submission" date="2014-01" db="EMBL/GenBank/DDBJ databases">
        <title>The Genome Sequence of Anopheles melas CM1001059_A (V2).</title>
        <authorList>
            <consortium name="The Broad Institute Genomics Platform"/>
            <person name="Neafsey D.E."/>
            <person name="Besansky N."/>
            <person name="Howell P."/>
            <person name="Walton C."/>
            <person name="Young S.K."/>
            <person name="Zeng Q."/>
            <person name="Gargeya S."/>
            <person name="Fitzgerald M."/>
            <person name="Haas B."/>
            <person name="Abouelleil A."/>
            <person name="Allen A.W."/>
            <person name="Alvarado L."/>
            <person name="Arachchi H.M."/>
            <person name="Berlin A.M."/>
            <person name="Chapman S.B."/>
            <person name="Gainer-Dewar J."/>
            <person name="Goldberg J."/>
            <person name="Griggs A."/>
            <person name="Gujja S."/>
            <person name="Hansen M."/>
            <person name="Howarth C."/>
            <person name="Imamovic A."/>
            <person name="Ireland A."/>
            <person name="Larimer J."/>
            <person name="McCowan C."/>
            <person name="Murphy C."/>
            <person name="Pearson M."/>
            <person name="Poon T.W."/>
            <person name="Priest M."/>
            <person name="Roberts A."/>
            <person name="Saif S."/>
            <person name="Shea T."/>
            <person name="Sisk P."/>
            <person name="Sykes S."/>
            <person name="Wortman J."/>
            <person name="Nusbaum C."/>
            <person name="Birren B."/>
        </authorList>
    </citation>
    <scope>NUCLEOTIDE SEQUENCE [LARGE SCALE GENOMIC DNA]</scope>
    <source>
        <strain evidence="22">CM1001059</strain>
    </source>
</reference>
<evidence type="ECO:0000256" key="16">
    <source>
        <dbReference type="PIRNR" id="PIRNR000882"/>
    </source>
</evidence>
<feature type="domain" description="Mre11 DNA-binding" evidence="20">
    <location>
        <begin position="319"/>
        <end position="491"/>
    </location>
</feature>
<dbReference type="GO" id="GO:0097552">
    <property type="term" value="P:mitochondrial double-strand break repair via homologous recombination"/>
    <property type="evidence" value="ECO:0007669"/>
    <property type="project" value="TreeGrafter"/>
</dbReference>
<keyword evidence="22" id="KW-1185">Reference proteome</keyword>
<keyword evidence="14 16" id="KW-0539">Nucleus</keyword>
<evidence type="ECO:0000256" key="10">
    <source>
        <dbReference type="ARBA" id="ARBA00022801"/>
    </source>
</evidence>
<feature type="region of interest" description="Disordered" evidence="19">
    <location>
        <begin position="645"/>
        <end position="678"/>
    </location>
</feature>
<dbReference type="InterPro" id="IPR041796">
    <property type="entry name" value="Mre11_N"/>
</dbReference>
<proteinExistence type="inferred from homology"/>
<evidence type="ECO:0000256" key="1">
    <source>
        <dbReference type="ARBA" id="ARBA00001936"/>
    </source>
</evidence>
<dbReference type="GO" id="GO:0000724">
    <property type="term" value="P:double-strand break repair via homologous recombination"/>
    <property type="evidence" value="ECO:0007669"/>
    <property type="project" value="TreeGrafter"/>
</dbReference>
<comment type="function">
    <text evidence="16">Core component of the MRN complex, which plays a central role in double-strand break (DSB) repair, DNA recombination, maintenance of telomere integrity and meiosis. The MRN complex is involved in the repair of DNA double-strand breaks (DSBs) via homologous recombination (HR), an error-free mechanism which primarily occurs during S and G2 phases. The complex (1) mediates the end resection of damaged DNA, which generates proper single-stranded DNA, a key initial steps in HR, and is (2) required for the recruitment of other repair factors and efficient activation of ATM and ATR upon DNA damage. Within the MRN complex, MRE11 possesses both single-strand endonuclease activity and double-strand-specific 3'-5' exonuclease activity. MRE11 first endonucleolytically cleaves the 5' strand at DNA DSB ends to prevent non-homologous end joining (NHEJ) and licence HR. It then generates a single-stranded DNA gap via 3' to 5' exonucleolytic degradation, which is required for single-strand invasion and recombination.</text>
</comment>
<accession>A0A182UB42</accession>
<keyword evidence="13 16" id="KW-0464">Manganese</keyword>
<dbReference type="AlphaFoldDB" id="A0A182UB42"/>
<dbReference type="CDD" id="cd00840">
    <property type="entry name" value="MPP_Mre11_N"/>
    <property type="match status" value="1"/>
</dbReference>
<reference evidence="21" key="2">
    <citation type="submission" date="2020-05" db="UniProtKB">
        <authorList>
            <consortium name="EnsemblMetazoa"/>
        </authorList>
    </citation>
    <scope>IDENTIFICATION</scope>
    <source>
        <strain evidence="21">CM1001059</strain>
    </source>
</reference>
<dbReference type="InterPro" id="IPR029052">
    <property type="entry name" value="Metallo-depent_PP-like"/>
</dbReference>
<keyword evidence="5" id="KW-0158">Chromosome</keyword>
<keyword evidence="9 16" id="KW-0227">DNA damage</keyword>